<keyword evidence="2" id="KW-1185">Reference proteome</keyword>
<protein>
    <recommendedName>
        <fullName evidence="3">FAD-binding domain-containing protein</fullName>
    </recommendedName>
</protein>
<evidence type="ECO:0008006" key="3">
    <source>
        <dbReference type="Google" id="ProtNLM"/>
    </source>
</evidence>
<dbReference type="RefSeq" id="XP_043126136.1">
    <property type="nucleotide sequence ID" value="XM_043270201.1"/>
</dbReference>
<reference evidence="1 2" key="1">
    <citation type="submission" date="2021-02" db="EMBL/GenBank/DDBJ databases">
        <title>Pan-genome distribution and transcriptional activeness of fungal secondary metabolism genes in Aspergillus section Fumigati.</title>
        <authorList>
            <person name="Takahashi H."/>
            <person name="Umemura M."/>
            <person name="Ninomiya A."/>
            <person name="Kusuya Y."/>
            <person name="Urayama S."/>
            <person name="Shimizu M."/>
            <person name="Watanabe A."/>
            <person name="Kamei K."/>
            <person name="Yaguchi T."/>
            <person name="Hagiwara D."/>
        </authorList>
    </citation>
    <scope>NUCLEOTIDE SEQUENCE [LARGE SCALE GENOMIC DNA]</scope>
    <source>
        <strain evidence="1 2">IFM 47045</strain>
    </source>
</reference>
<name>A0A9P3F5Y5_ASPVI</name>
<dbReference type="SUPFAM" id="SSF51905">
    <property type="entry name" value="FAD/NAD(P)-binding domain"/>
    <property type="match status" value="1"/>
</dbReference>
<sequence length="85" mass="9382">MSSELSAMVREANIPINYHKKFVHILTETEEGIIFKCADSTTETATCLVSADGIHSRVHKYLYLDLEPIFTNIDAVTAAVPASQL</sequence>
<dbReference type="EMBL" id="BOPL01000005">
    <property type="protein sequence ID" value="GIK02950.1"/>
    <property type="molecule type" value="Genomic_DNA"/>
</dbReference>
<evidence type="ECO:0000313" key="2">
    <source>
        <dbReference type="Proteomes" id="UP000710440"/>
    </source>
</evidence>
<dbReference type="Proteomes" id="UP000710440">
    <property type="component" value="Unassembled WGS sequence"/>
</dbReference>
<dbReference type="GeneID" id="66934997"/>
<comment type="caution">
    <text evidence="1">The sequence shown here is derived from an EMBL/GenBank/DDBJ whole genome shotgun (WGS) entry which is preliminary data.</text>
</comment>
<accession>A0A9P3F5Y5</accession>
<dbReference type="InterPro" id="IPR036188">
    <property type="entry name" value="FAD/NAD-bd_sf"/>
</dbReference>
<dbReference type="OrthoDB" id="16820at2759"/>
<evidence type="ECO:0000313" key="1">
    <source>
        <dbReference type="EMBL" id="GIK02950.1"/>
    </source>
</evidence>
<dbReference type="Gene3D" id="3.50.50.60">
    <property type="entry name" value="FAD/NAD(P)-binding domain"/>
    <property type="match status" value="1"/>
</dbReference>
<dbReference type="AlphaFoldDB" id="A0A9P3F5Y5"/>
<organism evidence="1 2">
    <name type="scientific">Aspergillus viridinutans</name>
    <dbReference type="NCBI Taxonomy" id="75553"/>
    <lineage>
        <taxon>Eukaryota</taxon>
        <taxon>Fungi</taxon>
        <taxon>Dikarya</taxon>
        <taxon>Ascomycota</taxon>
        <taxon>Pezizomycotina</taxon>
        <taxon>Eurotiomycetes</taxon>
        <taxon>Eurotiomycetidae</taxon>
        <taxon>Eurotiales</taxon>
        <taxon>Aspergillaceae</taxon>
        <taxon>Aspergillus</taxon>
        <taxon>Aspergillus subgen. Fumigati</taxon>
    </lineage>
</organism>
<proteinExistence type="predicted"/>
<gene>
    <name evidence="1" type="ORF">Aspvir_007015</name>
</gene>